<dbReference type="EMBL" id="CAQN01000956">
    <property type="protein sequence ID" value="CCQ69350.1"/>
    <property type="molecule type" value="Genomic_DNA"/>
</dbReference>
<dbReference type="Pfam" id="PF13808">
    <property type="entry name" value="DDE_Tnp_1_assoc"/>
    <property type="match status" value="1"/>
</dbReference>
<protein>
    <submittedName>
        <fullName evidence="2">Transposase</fullName>
    </submittedName>
</protein>
<dbReference type="AlphaFoldDB" id="T2JVW9"/>
<reference evidence="2 3" key="2">
    <citation type="submission" date="2013-09" db="EMBL/GenBank/DDBJ databases">
        <title>Whole genome comparison of six Crocosphaera watsonii strains with differing phenotypes.</title>
        <authorList>
            <person name="Bench S.R."/>
            <person name="Heller P."/>
            <person name="Frank I."/>
            <person name="Arciniega M."/>
            <person name="Shilova I.N."/>
            <person name="Zehr J.P."/>
        </authorList>
    </citation>
    <scope>NUCLEOTIDE SEQUENCE [LARGE SCALE GENOMIC DNA]</scope>
    <source>
        <strain evidence="2 3">WH 0402</strain>
    </source>
</reference>
<reference evidence="2 3" key="1">
    <citation type="submission" date="2013-01" db="EMBL/GenBank/DDBJ databases">
        <authorList>
            <person name="Bench S."/>
        </authorList>
    </citation>
    <scope>NUCLEOTIDE SEQUENCE [LARGE SCALE GENOMIC DNA]</scope>
    <source>
        <strain evidence="2 3">WH 0402</strain>
    </source>
</reference>
<evidence type="ECO:0000259" key="1">
    <source>
        <dbReference type="Pfam" id="PF13808"/>
    </source>
</evidence>
<feature type="domain" description="H repeat-associated protein N-terminal" evidence="1">
    <location>
        <begin position="37"/>
        <end position="90"/>
    </location>
</feature>
<organism evidence="2 3">
    <name type="scientific">Crocosphaera watsonii WH 0402</name>
    <dbReference type="NCBI Taxonomy" id="1284629"/>
    <lineage>
        <taxon>Bacteria</taxon>
        <taxon>Bacillati</taxon>
        <taxon>Cyanobacteriota</taxon>
        <taxon>Cyanophyceae</taxon>
        <taxon>Oscillatoriophycideae</taxon>
        <taxon>Chroococcales</taxon>
        <taxon>Aphanothecaceae</taxon>
        <taxon>Crocosphaera</taxon>
    </lineage>
</organism>
<accession>T2JVW9</accession>
<dbReference type="PANTHER" id="PTHR30298:SF0">
    <property type="entry name" value="PROTEIN YBFL-RELATED"/>
    <property type="match status" value="1"/>
</dbReference>
<dbReference type="Proteomes" id="UP000018130">
    <property type="component" value="Unassembled WGS sequence"/>
</dbReference>
<proteinExistence type="predicted"/>
<comment type="caution">
    <text evidence="2">The sequence shown here is derived from an EMBL/GenBank/DDBJ whole genome shotgun (WGS) entry which is preliminary data.</text>
</comment>
<gene>
    <name evidence="2" type="ORF">CWATWH0402_1043</name>
</gene>
<dbReference type="InterPro" id="IPR032806">
    <property type="entry name" value="YbfD_N"/>
</dbReference>
<sequence length="94" mass="10620">MESEHGQGFCRPKNNLVKKQKGNIASIDEIQNNLLGYVKEIEDPRIQRSKKHLLKDVLAIAILAVIAGAQGWEDMENYGIAKQEWLSEFGVVQK</sequence>
<name>T2JVW9_CROWT</name>
<dbReference type="PANTHER" id="PTHR30298">
    <property type="entry name" value="H REPEAT-ASSOCIATED PREDICTED TRANSPOSASE"/>
    <property type="match status" value="1"/>
</dbReference>
<evidence type="ECO:0000313" key="3">
    <source>
        <dbReference type="Proteomes" id="UP000018130"/>
    </source>
</evidence>
<dbReference type="InterPro" id="IPR051698">
    <property type="entry name" value="Transposase_11-like"/>
</dbReference>
<evidence type="ECO:0000313" key="2">
    <source>
        <dbReference type="EMBL" id="CCQ69350.1"/>
    </source>
</evidence>